<reference evidence="1 2" key="1">
    <citation type="submission" date="2016-05" db="EMBL/GenBank/DDBJ databases">
        <title>Genome sequencing reveals origins of a unique bacterial endosymbiosis in the earliest lineages of terrestrial Fungi.</title>
        <authorList>
            <consortium name="DOE Joint Genome Institute"/>
            <person name="Uehling J."/>
            <person name="Gryganskyi A."/>
            <person name="Hameed K."/>
            <person name="Tschaplinski T."/>
            <person name="Misztal P."/>
            <person name="Wu S."/>
            <person name="Desiro A."/>
            <person name="Vande Pol N."/>
            <person name="Du Z.-Y."/>
            <person name="Zienkiewicz A."/>
            <person name="Zienkiewicz K."/>
            <person name="Morin E."/>
            <person name="Tisserant E."/>
            <person name="Splivallo R."/>
            <person name="Hainaut M."/>
            <person name="Henrissat B."/>
            <person name="Ohm R."/>
            <person name="Kuo A."/>
            <person name="Yan J."/>
            <person name="Lipzen A."/>
            <person name="Nolan M."/>
            <person name="Labutti K."/>
            <person name="Barry K."/>
            <person name="Goldstein A."/>
            <person name="Labbe J."/>
            <person name="Schadt C."/>
            <person name="Tuskan G."/>
            <person name="Grigoriev I."/>
            <person name="Martin F."/>
            <person name="Vilgalys R."/>
            <person name="Bonito G."/>
        </authorList>
    </citation>
    <scope>NUCLEOTIDE SEQUENCE [LARGE SCALE GENOMIC DNA]</scope>
    <source>
        <strain evidence="1 2">AG-77</strain>
    </source>
</reference>
<dbReference type="EMBL" id="KV442144">
    <property type="protein sequence ID" value="OAQ22757.1"/>
    <property type="molecule type" value="Genomic_DNA"/>
</dbReference>
<dbReference type="PANTHER" id="PTHR13903">
    <property type="entry name" value="PIRIN-RELATED"/>
    <property type="match status" value="1"/>
</dbReference>
<dbReference type="CDD" id="cd02247">
    <property type="entry name" value="cupin_pirin_C"/>
    <property type="match status" value="1"/>
</dbReference>
<keyword evidence="2" id="KW-1185">Reference proteome</keyword>
<dbReference type="InterPro" id="IPR011051">
    <property type="entry name" value="RmlC_Cupin_sf"/>
</dbReference>
<dbReference type="InterPro" id="IPR012093">
    <property type="entry name" value="Pirin"/>
</dbReference>
<evidence type="ECO:0000313" key="1">
    <source>
        <dbReference type="EMBL" id="OAQ22757.1"/>
    </source>
</evidence>
<dbReference type="OrthoDB" id="198735at2759"/>
<gene>
    <name evidence="1" type="ORF">K457DRAFT_25788</name>
</gene>
<organism evidence="1 2">
    <name type="scientific">Linnemannia elongata AG-77</name>
    <dbReference type="NCBI Taxonomy" id="1314771"/>
    <lineage>
        <taxon>Eukaryota</taxon>
        <taxon>Fungi</taxon>
        <taxon>Fungi incertae sedis</taxon>
        <taxon>Mucoromycota</taxon>
        <taxon>Mortierellomycotina</taxon>
        <taxon>Mortierellomycetes</taxon>
        <taxon>Mortierellales</taxon>
        <taxon>Mortierellaceae</taxon>
        <taxon>Linnemannia</taxon>
    </lineage>
</organism>
<dbReference type="PANTHER" id="PTHR13903:SF8">
    <property type="entry name" value="PIRIN"/>
    <property type="match status" value="1"/>
</dbReference>
<dbReference type="SUPFAM" id="SSF51182">
    <property type="entry name" value="RmlC-like cupins"/>
    <property type="match status" value="1"/>
</dbReference>
<sequence>MPMEILVKSQTHAHGLQPCINLSKRHKMCKPQYQKLLDPHFPRARPKDKVVVKVIVGELHSLKSQIYTRTIILHLDFKMSNNQTINQTIPKTDNRYLYVLNGTAYIGHLGHETETKAHHTLLLFEDGTSPDRIQAKDEEANFVYIATS</sequence>
<protein>
    <submittedName>
        <fullName evidence="1">Uncharacterized protein</fullName>
    </submittedName>
</protein>
<dbReference type="STRING" id="1314771.A0A197JCB5"/>
<evidence type="ECO:0000313" key="2">
    <source>
        <dbReference type="Proteomes" id="UP000078512"/>
    </source>
</evidence>
<dbReference type="Gene3D" id="2.60.120.10">
    <property type="entry name" value="Jelly Rolls"/>
    <property type="match status" value="2"/>
</dbReference>
<accession>A0A197JCB5</accession>
<proteinExistence type="predicted"/>
<dbReference type="AlphaFoldDB" id="A0A197JCB5"/>
<dbReference type="Proteomes" id="UP000078512">
    <property type="component" value="Unassembled WGS sequence"/>
</dbReference>
<name>A0A197JCB5_9FUNG</name>
<dbReference type="InterPro" id="IPR014710">
    <property type="entry name" value="RmlC-like_jellyroll"/>
</dbReference>